<dbReference type="EMBL" id="JADNRY010000017">
    <property type="protein sequence ID" value="KAF9073572.1"/>
    <property type="molecule type" value="Genomic_DNA"/>
</dbReference>
<protein>
    <submittedName>
        <fullName evidence="1">Uncharacterized protein</fullName>
    </submittedName>
</protein>
<accession>A0A9P5Q3V8</accession>
<reference evidence="1" key="1">
    <citation type="submission" date="2020-11" db="EMBL/GenBank/DDBJ databases">
        <authorList>
            <consortium name="DOE Joint Genome Institute"/>
            <person name="Ahrendt S."/>
            <person name="Riley R."/>
            <person name="Andreopoulos W."/>
            <person name="Labutti K."/>
            <person name="Pangilinan J."/>
            <person name="Ruiz-Duenas F.J."/>
            <person name="Barrasa J.M."/>
            <person name="Sanchez-Garcia M."/>
            <person name="Camarero S."/>
            <person name="Miyauchi S."/>
            <person name="Serrano A."/>
            <person name="Linde D."/>
            <person name="Babiker R."/>
            <person name="Drula E."/>
            <person name="Ayuso-Fernandez I."/>
            <person name="Pacheco R."/>
            <person name="Padilla G."/>
            <person name="Ferreira P."/>
            <person name="Barriuso J."/>
            <person name="Kellner H."/>
            <person name="Castanera R."/>
            <person name="Alfaro M."/>
            <person name="Ramirez L."/>
            <person name="Pisabarro A.G."/>
            <person name="Kuo A."/>
            <person name="Tritt A."/>
            <person name="Lipzen A."/>
            <person name="He G."/>
            <person name="Yan M."/>
            <person name="Ng V."/>
            <person name="Cullen D."/>
            <person name="Martin F."/>
            <person name="Rosso M.-N."/>
            <person name="Henrissat B."/>
            <person name="Hibbett D."/>
            <person name="Martinez A.T."/>
            <person name="Grigoriev I.V."/>
        </authorList>
    </citation>
    <scope>NUCLEOTIDE SEQUENCE</scope>
    <source>
        <strain evidence="1">AH 40177</strain>
    </source>
</reference>
<organism evidence="1 2">
    <name type="scientific">Rhodocollybia butyracea</name>
    <dbReference type="NCBI Taxonomy" id="206335"/>
    <lineage>
        <taxon>Eukaryota</taxon>
        <taxon>Fungi</taxon>
        <taxon>Dikarya</taxon>
        <taxon>Basidiomycota</taxon>
        <taxon>Agaricomycotina</taxon>
        <taxon>Agaricomycetes</taxon>
        <taxon>Agaricomycetidae</taxon>
        <taxon>Agaricales</taxon>
        <taxon>Marasmiineae</taxon>
        <taxon>Omphalotaceae</taxon>
        <taxon>Rhodocollybia</taxon>
    </lineage>
</organism>
<keyword evidence="2" id="KW-1185">Reference proteome</keyword>
<sequence length="115" mass="13477">MLLDNCWGTVNPAKQPDQVVDVKLSRWTFSTSVIMVCLSCKVIVTIPPIFKLAFRSSVPPHFSISWFPHHIFHLSTFACFLDDFFRLLSVEIQLIPWRPNFLFEQRLPQDHRYLG</sequence>
<proteinExistence type="predicted"/>
<evidence type="ECO:0000313" key="1">
    <source>
        <dbReference type="EMBL" id="KAF9073572.1"/>
    </source>
</evidence>
<comment type="caution">
    <text evidence="1">The sequence shown here is derived from an EMBL/GenBank/DDBJ whole genome shotgun (WGS) entry which is preliminary data.</text>
</comment>
<evidence type="ECO:0000313" key="2">
    <source>
        <dbReference type="Proteomes" id="UP000772434"/>
    </source>
</evidence>
<dbReference type="Proteomes" id="UP000772434">
    <property type="component" value="Unassembled WGS sequence"/>
</dbReference>
<dbReference type="AlphaFoldDB" id="A0A9P5Q3V8"/>
<name>A0A9P5Q3V8_9AGAR</name>
<gene>
    <name evidence="1" type="ORF">BDP27DRAFT_284671</name>
</gene>